<protein>
    <recommendedName>
        <fullName evidence="4">Pilus assembly protein PilO</fullName>
    </recommendedName>
</protein>
<dbReference type="Proteomes" id="UP000075260">
    <property type="component" value="Unassembled WGS sequence"/>
</dbReference>
<dbReference type="GO" id="GO:0043107">
    <property type="term" value="P:type IV pilus-dependent motility"/>
    <property type="evidence" value="ECO:0007669"/>
    <property type="project" value="InterPro"/>
</dbReference>
<dbReference type="PANTHER" id="PTHR39555:SF1">
    <property type="entry name" value="TYPE IV PILUS INNER MEMBRANE COMPONENT PILO"/>
    <property type="match status" value="1"/>
</dbReference>
<organism evidence="2 3">
    <name type="scientific">Sorangium cellulosum</name>
    <name type="common">Polyangium cellulosum</name>
    <dbReference type="NCBI Taxonomy" id="56"/>
    <lineage>
        <taxon>Bacteria</taxon>
        <taxon>Pseudomonadati</taxon>
        <taxon>Myxococcota</taxon>
        <taxon>Polyangia</taxon>
        <taxon>Polyangiales</taxon>
        <taxon>Polyangiaceae</taxon>
        <taxon>Sorangium</taxon>
    </lineage>
</organism>
<evidence type="ECO:0000313" key="2">
    <source>
        <dbReference type="EMBL" id="KYF61542.1"/>
    </source>
</evidence>
<evidence type="ECO:0000256" key="1">
    <source>
        <dbReference type="SAM" id="Phobius"/>
    </source>
</evidence>
<evidence type="ECO:0000313" key="3">
    <source>
        <dbReference type="Proteomes" id="UP000075260"/>
    </source>
</evidence>
<keyword evidence="1" id="KW-0812">Transmembrane</keyword>
<reference evidence="2 3" key="1">
    <citation type="submission" date="2014-02" db="EMBL/GenBank/DDBJ databases">
        <title>The small core and large imbalanced accessory genome model reveals a collaborative survival strategy of Sorangium cellulosum strains in nature.</title>
        <authorList>
            <person name="Han K."/>
            <person name="Peng R."/>
            <person name="Blom J."/>
            <person name="Li Y.-Z."/>
        </authorList>
    </citation>
    <scope>NUCLEOTIDE SEQUENCE [LARGE SCALE GENOMIC DNA]</scope>
    <source>
        <strain evidence="2 3">So0008-312</strain>
    </source>
</reference>
<dbReference type="EMBL" id="JEMA01001177">
    <property type="protein sequence ID" value="KYF61542.1"/>
    <property type="molecule type" value="Genomic_DNA"/>
</dbReference>
<name>A0A150Q0R6_SORCE</name>
<dbReference type="Pfam" id="PF04350">
    <property type="entry name" value="PilO"/>
    <property type="match status" value="1"/>
</dbReference>
<evidence type="ECO:0008006" key="4">
    <source>
        <dbReference type="Google" id="ProtNLM"/>
    </source>
</evidence>
<accession>A0A150Q0R6</accession>
<dbReference type="GO" id="GO:0043683">
    <property type="term" value="P:type IV pilus assembly"/>
    <property type="evidence" value="ECO:0007669"/>
    <property type="project" value="InterPro"/>
</dbReference>
<sequence length="212" mass="22878">MATKPNPAQAGSALDRLPPLAKVGVGALFAALVGILYFVGFYADVDSQIEGAVQKQQVLQAELTKAQASKAAYQKDLDEKTRREQLSREQKKILPDESETPAFLSAIQGVATVSGVNLTSWSPTEEVPQEFFAKVPMKLTLSGKFHQVAKFFHGVGQLDRIINLEEVQIKQPKVVGTDVEVEVECLATAFRAVRAGETPTSGVKRRGGGGVR</sequence>
<dbReference type="PANTHER" id="PTHR39555">
    <property type="entry name" value="FIMBRIAL ASSEMBLY PROTEIN PILO-LIKE PROTEIN-RELATED"/>
    <property type="match status" value="1"/>
</dbReference>
<keyword evidence="1" id="KW-0472">Membrane</keyword>
<dbReference type="InterPro" id="IPR007445">
    <property type="entry name" value="PilO"/>
</dbReference>
<dbReference type="OrthoDB" id="5502253at2"/>
<keyword evidence="1" id="KW-1133">Transmembrane helix</keyword>
<dbReference type="Gene3D" id="3.30.70.60">
    <property type="match status" value="1"/>
</dbReference>
<dbReference type="RefSeq" id="WP_061613027.1">
    <property type="nucleotide sequence ID" value="NZ_CP162579.1"/>
</dbReference>
<dbReference type="InterPro" id="IPR014717">
    <property type="entry name" value="Transl_elong_EF1B/ribsomal_bS6"/>
</dbReference>
<proteinExistence type="predicted"/>
<gene>
    <name evidence="2" type="ORF">BE15_19775</name>
</gene>
<dbReference type="AlphaFoldDB" id="A0A150Q0R6"/>
<comment type="caution">
    <text evidence="2">The sequence shown here is derived from an EMBL/GenBank/DDBJ whole genome shotgun (WGS) entry which is preliminary data.</text>
</comment>
<feature type="transmembrane region" description="Helical" evidence="1">
    <location>
        <begin position="20"/>
        <end position="39"/>
    </location>
</feature>